<dbReference type="InterPro" id="IPR023416">
    <property type="entry name" value="Transthyretin/HIU_hydrolase_d"/>
</dbReference>
<evidence type="ECO:0000256" key="6">
    <source>
        <dbReference type="ARBA" id="ARBA00022631"/>
    </source>
</evidence>
<dbReference type="PANTHER" id="PTHR10395">
    <property type="entry name" value="URICASE AND TRANSTHYRETIN-RELATED"/>
    <property type="match status" value="1"/>
</dbReference>
<dbReference type="Pfam" id="PF00576">
    <property type="entry name" value="Transthyretin"/>
    <property type="match status" value="1"/>
</dbReference>
<reference evidence="9 10" key="1">
    <citation type="journal article" date="2019" name="Int. J. Syst. Evol. Microbiol.">
        <title>The Global Catalogue of Microorganisms (GCM) 10K type strain sequencing project: providing services to taxonomists for standard genome sequencing and annotation.</title>
        <authorList>
            <consortium name="The Broad Institute Genomics Platform"/>
            <consortium name="The Broad Institute Genome Sequencing Center for Infectious Disease"/>
            <person name="Wu L."/>
            <person name="Ma J."/>
        </authorList>
    </citation>
    <scope>NUCLEOTIDE SEQUENCE [LARGE SCALE GENOMIC DNA]</scope>
    <source>
        <strain evidence="9 10">JCM 16331</strain>
    </source>
</reference>
<dbReference type="Gene3D" id="2.60.40.180">
    <property type="entry name" value="Transthyretin/hydroxyisourate hydrolase domain"/>
    <property type="match status" value="1"/>
</dbReference>
<evidence type="ECO:0000256" key="1">
    <source>
        <dbReference type="ARBA" id="ARBA00001043"/>
    </source>
</evidence>
<gene>
    <name evidence="9" type="ORF">GCM10009021_22850</name>
</gene>
<dbReference type="EMBL" id="BMOQ01000006">
    <property type="protein sequence ID" value="GGN21029.1"/>
    <property type="molecule type" value="Genomic_DNA"/>
</dbReference>
<comment type="caution">
    <text evidence="9">The sequence shown here is derived from an EMBL/GenBank/DDBJ whole genome shotgun (WGS) entry which is preliminary data.</text>
</comment>
<dbReference type="InterPro" id="IPR023419">
    <property type="entry name" value="Transthyretin_CS"/>
</dbReference>
<sequence length="116" mass="12584">MSAGLTTHVLDTSREGPAEGVDVTLELIDDAGDATMLADATTNADGRVDDPLLSADEMETGTYRLRFEVGAYYRGLDAEPSFLETVPVRFVIDDVEEHYHVPLLLSPGGYTTYRGS</sequence>
<evidence type="ECO:0000256" key="7">
    <source>
        <dbReference type="ARBA" id="ARBA00022801"/>
    </source>
</evidence>
<proteinExistence type="inferred from homology"/>
<dbReference type="NCBIfam" id="TIGR02962">
    <property type="entry name" value="hdxy_isourate"/>
    <property type="match status" value="1"/>
</dbReference>
<evidence type="ECO:0000313" key="9">
    <source>
        <dbReference type="EMBL" id="GGN21029.1"/>
    </source>
</evidence>
<dbReference type="GO" id="GO:0006144">
    <property type="term" value="P:purine nucleobase metabolic process"/>
    <property type="evidence" value="ECO:0007669"/>
    <property type="project" value="UniProtKB-KW"/>
</dbReference>
<keyword evidence="10" id="KW-1185">Reference proteome</keyword>
<dbReference type="RefSeq" id="WP_188879114.1">
    <property type="nucleotide sequence ID" value="NZ_BMOQ01000006.1"/>
</dbReference>
<dbReference type="PRINTS" id="PR00189">
    <property type="entry name" value="TRNSTHYRETIN"/>
</dbReference>
<name>A0A830GEE4_9EURY</name>
<dbReference type="CDD" id="cd05822">
    <property type="entry name" value="TLP_HIUase"/>
    <property type="match status" value="1"/>
</dbReference>
<keyword evidence="6" id="KW-0659">Purine metabolism</keyword>
<accession>A0A830GEE4</accession>
<organism evidence="9 10">
    <name type="scientific">Halarchaeum nitratireducens</name>
    <dbReference type="NCBI Taxonomy" id="489913"/>
    <lineage>
        <taxon>Archaea</taxon>
        <taxon>Methanobacteriati</taxon>
        <taxon>Methanobacteriota</taxon>
        <taxon>Stenosarchaea group</taxon>
        <taxon>Halobacteria</taxon>
        <taxon>Halobacteriales</taxon>
        <taxon>Halobacteriaceae</taxon>
    </lineage>
</organism>
<evidence type="ECO:0000259" key="8">
    <source>
        <dbReference type="Pfam" id="PF00576"/>
    </source>
</evidence>
<evidence type="ECO:0000256" key="3">
    <source>
        <dbReference type="ARBA" id="ARBA00009850"/>
    </source>
</evidence>
<comment type="similarity">
    <text evidence="3">Belongs to the transthyretin family. 5-hydroxyisourate hydrolase subfamily.</text>
</comment>
<evidence type="ECO:0000256" key="2">
    <source>
        <dbReference type="ARBA" id="ARBA00002704"/>
    </source>
</evidence>
<dbReference type="Proteomes" id="UP000608850">
    <property type="component" value="Unassembled WGS sequence"/>
</dbReference>
<evidence type="ECO:0000313" key="10">
    <source>
        <dbReference type="Proteomes" id="UP000608850"/>
    </source>
</evidence>
<comment type="catalytic activity">
    <reaction evidence="1">
        <text>5-hydroxyisourate + H2O = 5-hydroxy-2-oxo-4-ureido-2,5-dihydro-1H-imidazole-5-carboxylate + H(+)</text>
        <dbReference type="Rhea" id="RHEA:23736"/>
        <dbReference type="ChEBI" id="CHEBI:15377"/>
        <dbReference type="ChEBI" id="CHEBI:15378"/>
        <dbReference type="ChEBI" id="CHEBI:18072"/>
        <dbReference type="ChEBI" id="CHEBI:58639"/>
        <dbReference type="EC" id="3.5.2.17"/>
    </reaction>
</comment>
<evidence type="ECO:0000256" key="4">
    <source>
        <dbReference type="ARBA" id="ARBA00011881"/>
    </source>
</evidence>
<keyword evidence="7 9" id="KW-0378">Hydrolase</keyword>
<comment type="function">
    <text evidence="2">Catalyzes the hydrolysis of 5-hydroxyisourate (HIU) to 2-oxo-4-hydroxy-4-carboxy-5-ureidoimidazoline (OHCU).</text>
</comment>
<protein>
    <recommendedName>
        <fullName evidence="5">hydroxyisourate hydrolase</fullName>
        <ecNumber evidence="5">3.5.2.17</ecNumber>
    </recommendedName>
</protein>
<dbReference type="PANTHER" id="PTHR10395:SF7">
    <property type="entry name" value="5-HYDROXYISOURATE HYDROLASE"/>
    <property type="match status" value="1"/>
</dbReference>
<dbReference type="InterPro" id="IPR000895">
    <property type="entry name" value="Transthyretin/HIU_hydrolase"/>
</dbReference>
<dbReference type="GO" id="GO:0033971">
    <property type="term" value="F:hydroxyisourate hydrolase activity"/>
    <property type="evidence" value="ECO:0007669"/>
    <property type="project" value="UniProtKB-EC"/>
</dbReference>
<dbReference type="InterPro" id="IPR014306">
    <property type="entry name" value="Hydroxyisourate_hydrolase"/>
</dbReference>
<dbReference type="PROSITE" id="PS00769">
    <property type="entry name" value="TRANSTHYRETIN_2"/>
    <property type="match status" value="1"/>
</dbReference>
<dbReference type="InterPro" id="IPR036817">
    <property type="entry name" value="Transthyretin/HIU_hydrolase_sf"/>
</dbReference>
<dbReference type="SUPFAM" id="SSF49472">
    <property type="entry name" value="Transthyretin (synonym: prealbumin)"/>
    <property type="match status" value="1"/>
</dbReference>
<dbReference type="EC" id="3.5.2.17" evidence="5"/>
<evidence type="ECO:0000256" key="5">
    <source>
        <dbReference type="ARBA" id="ARBA00012609"/>
    </source>
</evidence>
<dbReference type="AlphaFoldDB" id="A0A830GEE4"/>
<comment type="subunit">
    <text evidence="4">Homotetramer.</text>
</comment>
<feature type="domain" description="Transthyretin/hydroxyisourate hydrolase" evidence="8">
    <location>
        <begin position="5"/>
        <end position="115"/>
    </location>
</feature>
<dbReference type="OrthoDB" id="191612at2157"/>